<evidence type="ECO:0000256" key="1">
    <source>
        <dbReference type="SAM" id="MobiDB-lite"/>
    </source>
</evidence>
<sequence length="774" mass="84902">MRFLSTSSLLRGLLIPNPSLLVPSPRLLFRPIRLGSAAWHPKLSAGASSARSRLLCARDPLFSAARGFPARRLSSSSSCSRGGGEGGTEMHIAAVAAAAAVEGSVAKRFWIKSREESLLPFCTPFMVCLIAGGLELDTFRRYIAQDVHFLKAFAQAYEMAGDCADDDDAKAAISELRKSVVKELKMHNSVLEVRSSDLLFTISILIHFFFGTSCRLVLTGINKGSERVGILFPPAPFIMFLPIMALEPFEANQVEDDIHWHFRDPPTYFLSSICSLRCHISSHHNEWGVDVTKEISPNPATVKYTSFLLATAVGKVDGGKAPATIATPFEKTKIAAYIVAAMTPCMRLYAFLGTEILKLLGLDVSSHPYKKWINTYASPDFEASALQIEELLDKLSISLTGEELDVTEKLYRQAVKLEIEFFYAQAVEQQTIVPLTRLHDSSEHHFVLFSDFDLTCTVVDSSAILAEIAILSAPKADLIDSNEPLARKSSVDLRNSWDALSTEYTEEHEQCIENVISGERAKAFDYEGLCKALEQLSQFEKRANMRVCESGVLKGLNVDDIIRAGERLILQDGCRNFFQNIVSKKELNVEAHILSYCWCGDLIRSALSSGDLSVLNIHANELSYKESISTGEIIKKMETPLDKVRTFKAILNNCSDTGRHFSVYIGDSVGDLLCLLEADVGIVIGSSASLRKVGSHYGVAFVPLVSGLVKKQKQLDGKESHVWKKLSGVLYTVASWAEVHAFVLGISGGSCSSPQSPKYPSTGHRAASAPDALQ</sequence>
<dbReference type="GO" id="GO:0006772">
    <property type="term" value="P:thiamine metabolic process"/>
    <property type="evidence" value="ECO:0007669"/>
    <property type="project" value="UniProtKB-ARBA"/>
</dbReference>
<dbReference type="InterPro" id="IPR016084">
    <property type="entry name" value="Haem_Oase-like_multi-hlx"/>
</dbReference>
<dbReference type="AlphaFoldDB" id="A0A843W859"/>
<dbReference type="CDD" id="cd19368">
    <property type="entry name" value="TenA_C_AtTH2-like"/>
    <property type="match status" value="1"/>
</dbReference>
<dbReference type="SUPFAM" id="SSF48613">
    <property type="entry name" value="Heme oxygenase-like"/>
    <property type="match status" value="2"/>
</dbReference>
<dbReference type="EMBL" id="NMUH01003447">
    <property type="protein sequence ID" value="MQM05619.1"/>
    <property type="molecule type" value="Genomic_DNA"/>
</dbReference>
<protein>
    <recommendedName>
        <fullName evidence="2">Thiaminase-2/PQQC domain-containing protein</fullName>
    </recommendedName>
</protein>
<feature type="region of interest" description="Disordered" evidence="1">
    <location>
        <begin position="754"/>
        <end position="774"/>
    </location>
</feature>
<dbReference type="InterPro" id="IPR050967">
    <property type="entry name" value="Thiamine_Salvage_TenA"/>
</dbReference>
<dbReference type="Gene3D" id="1.20.910.10">
    <property type="entry name" value="Heme oxygenase-like"/>
    <property type="match status" value="2"/>
</dbReference>
<proteinExistence type="predicted"/>
<dbReference type="InterPro" id="IPR036412">
    <property type="entry name" value="HAD-like_sf"/>
</dbReference>
<dbReference type="GO" id="GO:0005829">
    <property type="term" value="C:cytosol"/>
    <property type="evidence" value="ECO:0007669"/>
    <property type="project" value="TreeGrafter"/>
</dbReference>
<dbReference type="InterPro" id="IPR023214">
    <property type="entry name" value="HAD_sf"/>
</dbReference>
<accession>A0A843W859</accession>
<dbReference type="InterPro" id="IPR004305">
    <property type="entry name" value="Thiaminase-2/PQQC"/>
</dbReference>
<dbReference type="Proteomes" id="UP000652761">
    <property type="component" value="Unassembled WGS sequence"/>
</dbReference>
<dbReference type="OrthoDB" id="10028886at2759"/>
<feature type="domain" description="Thiaminase-2/PQQC" evidence="2">
    <location>
        <begin position="124"/>
        <end position="191"/>
    </location>
</feature>
<feature type="domain" description="Thiaminase-2/PQQC" evidence="2">
    <location>
        <begin position="336"/>
        <end position="425"/>
    </location>
</feature>
<dbReference type="PANTHER" id="PTHR43198">
    <property type="entry name" value="BIFUNCTIONAL TH2 PROTEIN"/>
    <property type="match status" value="1"/>
</dbReference>
<organism evidence="3 4">
    <name type="scientific">Colocasia esculenta</name>
    <name type="common">Wild taro</name>
    <name type="synonym">Arum esculentum</name>
    <dbReference type="NCBI Taxonomy" id="4460"/>
    <lineage>
        <taxon>Eukaryota</taxon>
        <taxon>Viridiplantae</taxon>
        <taxon>Streptophyta</taxon>
        <taxon>Embryophyta</taxon>
        <taxon>Tracheophyta</taxon>
        <taxon>Spermatophyta</taxon>
        <taxon>Magnoliopsida</taxon>
        <taxon>Liliopsida</taxon>
        <taxon>Araceae</taxon>
        <taxon>Aroideae</taxon>
        <taxon>Colocasieae</taxon>
        <taxon>Colocasia</taxon>
    </lineage>
</organism>
<evidence type="ECO:0000313" key="4">
    <source>
        <dbReference type="Proteomes" id="UP000652761"/>
    </source>
</evidence>
<dbReference type="SUPFAM" id="SSF56784">
    <property type="entry name" value="HAD-like"/>
    <property type="match status" value="1"/>
</dbReference>
<name>A0A843W859_COLES</name>
<evidence type="ECO:0000259" key="2">
    <source>
        <dbReference type="Pfam" id="PF03070"/>
    </source>
</evidence>
<comment type="caution">
    <text evidence="3">The sequence shown here is derived from an EMBL/GenBank/DDBJ whole genome shotgun (WGS) entry which is preliminary data.</text>
</comment>
<evidence type="ECO:0000313" key="3">
    <source>
        <dbReference type="EMBL" id="MQM05619.1"/>
    </source>
</evidence>
<feature type="non-terminal residue" evidence="3">
    <location>
        <position position="1"/>
    </location>
</feature>
<reference evidence="3" key="1">
    <citation type="submission" date="2017-07" db="EMBL/GenBank/DDBJ databases">
        <title>Taro Niue Genome Assembly and Annotation.</title>
        <authorList>
            <person name="Atibalentja N."/>
            <person name="Keating K."/>
            <person name="Fields C.J."/>
        </authorList>
    </citation>
    <scope>NUCLEOTIDE SEQUENCE</scope>
    <source>
        <strain evidence="3">Niue_2</strain>
        <tissue evidence="3">Leaf</tissue>
    </source>
</reference>
<dbReference type="Gene3D" id="3.40.50.1000">
    <property type="entry name" value="HAD superfamily/HAD-like"/>
    <property type="match status" value="1"/>
</dbReference>
<keyword evidence="4" id="KW-1185">Reference proteome</keyword>
<gene>
    <name evidence="3" type="ORF">Taro_038438</name>
</gene>
<dbReference type="Pfam" id="PF03070">
    <property type="entry name" value="TENA_THI-4"/>
    <property type="match status" value="2"/>
</dbReference>
<dbReference type="PANTHER" id="PTHR43198:SF2">
    <property type="entry name" value="SI:CH1073-67J19.1-RELATED"/>
    <property type="match status" value="1"/>
</dbReference>